<feature type="domain" description="F-box" evidence="2">
    <location>
        <begin position="360"/>
        <end position="406"/>
    </location>
</feature>
<dbReference type="CDD" id="cd00122">
    <property type="entry name" value="MBD"/>
    <property type="match status" value="1"/>
</dbReference>
<dbReference type="PROSITE" id="PS50181">
    <property type="entry name" value="FBOX"/>
    <property type="match status" value="1"/>
</dbReference>
<dbReference type="EnsemblMetazoa" id="XM_029488606.1">
    <property type="protein sequence ID" value="XP_029344466.1"/>
    <property type="gene ID" value="LOC100160811"/>
</dbReference>
<proteinExistence type="predicted"/>
<evidence type="ECO:0000313" key="5">
    <source>
        <dbReference type="Proteomes" id="UP000007819"/>
    </source>
</evidence>
<dbReference type="OrthoDB" id="6629628at2759"/>
<feature type="region of interest" description="Disordered" evidence="1">
    <location>
        <begin position="248"/>
        <end position="271"/>
    </location>
</feature>
<dbReference type="PANTHER" id="PTHR15739:SF5">
    <property type="entry name" value="LD23158P"/>
    <property type="match status" value="1"/>
</dbReference>
<dbReference type="Gene3D" id="3.30.890.10">
    <property type="entry name" value="Methyl-cpg-binding Protein 2, Chain A"/>
    <property type="match status" value="1"/>
</dbReference>
<dbReference type="Pfam" id="PF01429">
    <property type="entry name" value="MBD"/>
    <property type="match status" value="1"/>
</dbReference>
<dbReference type="SMART" id="SM00391">
    <property type="entry name" value="MBD"/>
    <property type="match status" value="1"/>
</dbReference>
<dbReference type="GO" id="GO:0003677">
    <property type="term" value="F:DNA binding"/>
    <property type="evidence" value="ECO:0007669"/>
    <property type="project" value="InterPro"/>
</dbReference>
<evidence type="ECO:0000313" key="4">
    <source>
        <dbReference type="EnsemblMetazoa" id="XP_029344466.1"/>
    </source>
</evidence>
<dbReference type="PANTHER" id="PTHR15739">
    <property type="entry name" value="ZINC FINGER PROTEIN"/>
    <property type="match status" value="1"/>
</dbReference>
<feature type="region of interest" description="Disordered" evidence="1">
    <location>
        <begin position="724"/>
        <end position="752"/>
    </location>
</feature>
<dbReference type="InterPro" id="IPR001739">
    <property type="entry name" value="Methyl_CpG_DNA-bd"/>
</dbReference>
<sequence>MDKSERKKSAGLKETNKPEQHFIGFDIDDDVLLVIENKKKSVKMELSKETGEPMEVEEPSIVNNNLVNKKKQSKSNISSPEPNDVKNNRSNKRHKKDNLRDAFESLELQVPPTLELTTPTFNLTSSNTKTRRSTGRKNNVDISDAIYKLPFEHGWKRELVYRTSGESTILNRANRSGDVYYYSPTNRKLRSLREIQEQLDILSVKDLTIESFTFLKQPIGMNDRTKEIIRDANSKLSKEDSFVGVAVRPKKSKTPVQRPSFDYELSDDENNKSSSKMKIVFKNAKSSSRLRSKKGISESMNTSSSTPEYISEDCQAIQSSASPKVSSPKLEKIDINNSIIKRRNSEMNGSLREIVTPLTSMQSFNYMATALRHVFKHLKTHELLSASRVCTAWNMIAMNKYLWQNVRLKNSMVYDWERFVDSIDQQRTETLDTRRMLIPSKVEDYESFWLRFSNAMKKAQKLKFIELYRCPASVVEDIIYSLPQIEALNATSIKNPNMTKETKSLNDLMYLNLKYLGQMTKLTELRLKGLTGIKLTALPSFENLVNLNRFSLTSIKAFPKDIYQSLNTITDNIEFLEIGDCECLTKDFAVSLRRFVNLKTLRLENCCNRWDQSARDVFTVIRGLEKLNVLELVNIEFSNNVEDELEKCDGIKALLIIPAYVSQSATTNCHLIDCLKKLSNTLTHLVWGLTHELLRVTDLFITQYQQNQHTIGYNLELSHTKETTNNIPILRTRKPRQRPGDEPNTERDKSDNVDIISVPALEKLLDTMMPDAKTKVIKVPFSGTGRVYLSEQFNDL</sequence>
<feature type="compositionally biased region" description="Polar residues" evidence="1">
    <location>
        <begin position="117"/>
        <end position="128"/>
    </location>
</feature>
<dbReference type="InterPro" id="IPR001810">
    <property type="entry name" value="F-box_dom"/>
</dbReference>
<organism evidence="4 5">
    <name type="scientific">Acyrthosiphon pisum</name>
    <name type="common">Pea aphid</name>
    <dbReference type="NCBI Taxonomy" id="7029"/>
    <lineage>
        <taxon>Eukaryota</taxon>
        <taxon>Metazoa</taxon>
        <taxon>Ecdysozoa</taxon>
        <taxon>Arthropoda</taxon>
        <taxon>Hexapoda</taxon>
        <taxon>Insecta</taxon>
        <taxon>Pterygota</taxon>
        <taxon>Neoptera</taxon>
        <taxon>Paraneoptera</taxon>
        <taxon>Hemiptera</taxon>
        <taxon>Sternorrhyncha</taxon>
        <taxon>Aphidomorpha</taxon>
        <taxon>Aphidoidea</taxon>
        <taxon>Aphididae</taxon>
        <taxon>Macrosiphini</taxon>
        <taxon>Acyrthosiphon</taxon>
    </lineage>
</organism>
<dbReference type="Gene3D" id="3.80.10.10">
    <property type="entry name" value="Ribonuclease Inhibitor"/>
    <property type="match status" value="1"/>
</dbReference>
<dbReference type="InterPro" id="IPR032675">
    <property type="entry name" value="LRR_dom_sf"/>
</dbReference>
<dbReference type="SUPFAM" id="SSF54171">
    <property type="entry name" value="DNA-binding domain"/>
    <property type="match status" value="1"/>
</dbReference>
<accession>A0A8R2JR59</accession>
<dbReference type="RefSeq" id="XP_029344466.1">
    <property type="nucleotide sequence ID" value="XM_029488606.1"/>
</dbReference>
<dbReference type="AlphaFoldDB" id="A0A8R2JR59"/>
<evidence type="ECO:0000259" key="3">
    <source>
        <dbReference type="PROSITE" id="PS50982"/>
    </source>
</evidence>
<dbReference type="PROSITE" id="PS50982">
    <property type="entry name" value="MBD"/>
    <property type="match status" value="1"/>
</dbReference>
<dbReference type="InterPro" id="IPR036047">
    <property type="entry name" value="F-box-like_dom_sf"/>
</dbReference>
<dbReference type="InterPro" id="IPR016177">
    <property type="entry name" value="DNA-bd_dom_sf"/>
</dbReference>
<evidence type="ECO:0000256" key="1">
    <source>
        <dbReference type="SAM" id="MobiDB-lite"/>
    </source>
</evidence>
<feature type="compositionally biased region" description="Basic and acidic residues" evidence="1">
    <location>
        <begin position="738"/>
        <end position="752"/>
    </location>
</feature>
<feature type="region of interest" description="Disordered" evidence="1">
    <location>
        <begin position="117"/>
        <end position="136"/>
    </location>
</feature>
<dbReference type="SUPFAM" id="SSF52047">
    <property type="entry name" value="RNI-like"/>
    <property type="match status" value="1"/>
</dbReference>
<keyword evidence="5" id="KW-1185">Reference proteome</keyword>
<evidence type="ECO:0000259" key="2">
    <source>
        <dbReference type="PROSITE" id="PS50181"/>
    </source>
</evidence>
<feature type="domain" description="MBD" evidence="3">
    <location>
        <begin position="141"/>
        <end position="219"/>
    </location>
</feature>
<name>A0A8R2JR59_ACYPI</name>
<reference evidence="5" key="1">
    <citation type="submission" date="2010-06" db="EMBL/GenBank/DDBJ databases">
        <authorList>
            <person name="Jiang H."/>
            <person name="Abraham K."/>
            <person name="Ali S."/>
            <person name="Alsbrooks S.L."/>
            <person name="Anim B.N."/>
            <person name="Anosike U.S."/>
            <person name="Attaway T."/>
            <person name="Bandaranaike D.P."/>
            <person name="Battles P.K."/>
            <person name="Bell S.N."/>
            <person name="Bell A.V."/>
            <person name="Beltran B."/>
            <person name="Bickham C."/>
            <person name="Bustamante Y."/>
            <person name="Caleb T."/>
            <person name="Canada A."/>
            <person name="Cardenas V."/>
            <person name="Carter K."/>
            <person name="Chacko J."/>
            <person name="Chandrabose M.N."/>
            <person name="Chavez D."/>
            <person name="Chavez A."/>
            <person name="Chen L."/>
            <person name="Chu H.-S."/>
            <person name="Claassen K.J."/>
            <person name="Cockrell R."/>
            <person name="Collins M."/>
            <person name="Cooper J.A."/>
            <person name="Cree A."/>
            <person name="Curry S.M."/>
            <person name="Da Y."/>
            <person name="Dao M.D."/>
            <person name="Das B."/>
            <person name="Davila M.-L."/>
            <person name="Davy-Carroll L."/>
            <person name="Denson S."/>
            <person name="Dinh H."/>
            <person name="Ebong V.E."/>
            <person name="Edwards J.R."/>
            <person name="Egan A."/>
            <person name="El-Daye J."/>
            <person name="Escobedo L."/>
            <person name="Fernandez S."/>
            <person name="Fernando P.R."/>
            <person name="Flagg N."/>
            <person name="Forbes L.D."/>
            <person name="Fowler R.G."/>
            <person name="Fu Q."/>
            <person name="Gabisi R.A."/>
            <person name="Ganer J."/>
            <person name="Garbino Pronczuk A."/>
            <person name="Garcia R.M."/>
            <person name="Garner T."/>
            <person name="Garrett T.E."/>
            <person name="Gonzalez D.A."/>
            <person name="Hamid H."/>
            <person name="Hawkins E.S."/>
            <person name="Hirani K."/>
            <person name="Hogues M.E."/>
            <person name="Hollins B."/>
            <person name="Hsiao C.-H."/>
            <person name="Jabil R."/>
            <person name="James M.L."/>
            <person name="Jhangiani S.N."/>
            <person name="Johnson B."/>
            <person name="Johnson Q."/>
            <person name="Joshi V."/>
            <person name="Kalu J.B."/>
            <person name="Kam C."/>
            <person name="Kashfia A."/>
            <person name="Keebler J."/>
            <person name="Kisamo H."/>
            <person name="Kovar C.L."/>
            <person name="Lago L.A."/>
            <person name="Lai C.-Y."/>
            <person name="Laidlaw J."/>
            <person name="Lara F."/>
            <person name="Le T.-K."/>
            <person name="Lee S.L."/>
            <person name="Legall F.H."/>
            <person name="Lemon S.J."/>
            <person name="Lewis L.R."/>
            <person name="Li B."/>
            <person name="Liu Y."/>
            <person name="Liu Y.-S."/>
            <person name="Lopez J."/>
            <person name="Lozado R.J."/>
            <person name="Lu J."/>
            <person name="Madu R.C."/>
            <person name="Maheshwari M."/>
            <person name="Maheshwari R."/>
            <person name="Malloy K."/>
            <person name="Martinez E."/>
            <person name="Mathew T."/>
            <person name="Mercado I.C."/>
            <person name="Mercado C."/>
            <person name="Meyer B."/>
            <person name="Montgomery K."/>
            <person name="Morgan M.B."/>
            <person name="Munidasa M."/>
            <person name="Nazareth L.V."/>
            <person name="Nelson J."/>
            <person name="Ng B.M."/>
            <person name="Nguyen N.B."/>
            <person name="Nguyen P.Q."/>
            <person name="Nguyen T."/>
            <person name="Obregon M."/>
            <person name="Okwuonu G.O."/>
            <person name="Onwere C.G."/>
            <person name="Orozco G."/>
            <person name="Parra A."/>
            <person name="Patel S."/>
            <person name="Patil S."/>
            <person name="Perez A."/>
            <person name="Perez Y."/>
            <person name="Pham C."/>
            <person name="Primus E.L."/>
            <person name="Pu L.-L."/>
            <person name="Puazo M."/>
            <person name="Qin X."/>
            <person name="Quiroz J.B."/>
            <person name="Reese J."/>
            <person name="Richards S."/>
            <person name="Rives C.M."/>
            <person name="Robberts R."/>
            <person name="Ruiz S.J."/>
            <person name="Ruiz M.J."/>
            <person name="Santibanez J."/>
            <person name="Schneider B.W."/>
            <person name="Sisson I."/>
            <person name="Smith M."/>
            <person name="Sodergren E."/>
            <person name="Song X.-Z."/>
            <person name="Song B.B."/>
            <person name="Summersgill H."/>
            <person name="Thelus R."/>
            <person name="Thornton R.D."/>
            <person name="Trejos Z.Y."/>
            <person name="Usmani K."/>
            <person name="Vattathil S."/>
            <person name="Villasana D."/>
            <person name="Walker D.L."/>
            <person name="Wang S."/>
            <person name="Wang K."/>
            <person name="White C.S."/>
            <person name="Williams A.C."/>
            <person name="Williamson J."/>
            <person name="Wilson K."/>
            <person name="Woghiren I.O."/>
            <person name="Woodworth J.R."/>
            <person name="Worley K.C."/>
            <person name="Wright R.A."/>
            <person name="Wu W."/>
            <person name="Young L."/>
            <person name="Zhang L."/>
            <person name="Zhang J."/>
            <person name="Zhu Y."/>
            <person name="Muzny D.M."/>
            <person name="Weinstock G."/>
            <person name="Gibbs R.A."/>
        </authorList>
    </citation>
    <scope>NUCLEOTIDE SEQUENCE [LARGE SCALE GENOMIC DNA]</scope>
    <source>
        <strain evidence="5">LSR1</strain>
    </source>
</reference>
<dbReference type="Pfam" id="PF12937">
    <property type="entry name" value="F-box-like"/>
    <property type="match status" value="1"/>
</dbReference>
<feature type="region of interest" description="Disordered" evidence="1">
    <location>
        <begin position="1"/>
        <end position="20"/>
    </location>
</feature>
<feature type="region of interest" description="Disordered" evidence="1">
    <location>
        <begin position="45"/>
        <end position="97"/>
    </location>
</feature>
<dbReference type="GeneID" id="100160811"/>
<dbReference type="InterPro" id="IPR052283">
    <property type="entry name" value="GenomicStab_NeuMorph_Reg"/>
</dbReference>
<dbReference type="Proteomes" id="UP000007819">
    <property type="component" value="Chromosome A1"/>
</dbReference>
<reference evidence="4" key="2">
    <citation type="submission" date="2022-06" db="UniProtKB">
        <authorList>
            <consortium name="EnsemblMetazoa"/>
        </authorList>
    </citation>
    <scope>IDENTIFICATION</scope>
</reference>
<dbReference type="SUPFAM" id="SSF81383">
    <property type="entry name" value="F-box domain"/>
    <property type="match status" value="1"/>
</dbReference>
<protein>
    <submittedName>
        <fullName evidence="4">Uncharacterized protein</fullName>
    </submittedName>
</protein>